<dbReference type="PANTHER" id="PTHR11360:SF287">
    <property type="entry name" value="MFS MONOCARBOXYLATE TRANSPORTER"/>
    <property type="match status" value="1"/>
</dbReference>
<feature type="transmembrane region" description="Helical" evidence="3">
    <location>
        <begin position="328"/>
        <end position="347"/>
    </location>
</feature>
<name>A0A4Z1PRV1_9PEZI</name>
<dbReference type="PANTHER" id="PTHR11360">
    <property type="entry name" value="MONOCARBOXYLATE TRANSPORTER"/>
    <property type="match status" value="1"/>
</dbReference>
<evidence type="ECO:0000313" key="4">
    <source>
        <dbReference type="EMBL" id="TID25782.1"/>
    </source>
</evidence>
<protein>
    <submittedName>
        <fullName evidence="4">MFS general substrate transporter</fullName>
    </submittedName>
</protein>
<comment type="caution">
    <text evidence="4">The sequence shown here is derived from an EMBL/GenBank/DDBJ whole genome shotgun (WGS) entry which is preliminary data.</text>
</comment>
<evidence type="ECO:0000313" key="5">
    <source>
        <dbReference type="Proteomes" id="UP000298493"/>
    </source>
</evidence>
<evidence type="ECO:0000256" key="3">
    <source>
        <dbReference type="SAM" id="Phobius"/>
    </source>
</evidence>
<keyword evidence="3" id="KW-0472">Membrane</keyword>
<accession>A0A4Z1PRV1</accession>
<feature type="transmembrane region" description="Helical" evidence="3">
    <location>
        <begin position="353"/>
        <end position="373"/>
    </location>
</feature>
<dbReference type="Pfam" id="PF07690">
    <property type="entry name" value="MFS_1"/>
    <property type="match status" value="1"/>
</dbReference>
<sequence length="462" mass="50215">MSTQTETISFQLRSRHETIPGAADQVTRPYSQPSVLEPDHFDPAESNYQQLPPIDGGFAAWRLLCTAFVFEALLWGFPASFGVFQNHYSQLPQFAQSPYLSVIGTIASGLGYLGAPIATSVIKRYPRYQRQMIWLGWPICIAGLVAASFATHLGGLIVTQGVIYGVGFLLFYYPILGFVNEFWIERRGMAYGLLCSASGVSGVGMPFIITELLKKYGYPTTLRAAAIALALLTGPLIPTLKGRLPVSSSTTITATDWTFLKLPLFWVHSFSNLVYGLGFFFPGLYLPSYATSISLSPTTGALVLALLSISQVAGQFSFGYLSDSRRLINTLLITSTFISAIGCLTLWRFAHSLAPLIAFSLLYGFFGAGYTALWGRMVTSVSEEPMAHMAMFSFFNVGKGIGNVSAGPLSAALMGSFVSGDGRKETERFGPVILFTGITMFCSGVVVVAWVCWKRVWVASMG</sequence>
<keyword evidence="3" id="KW-1133">Transmembrane helix</keyword>
<feature type="transmembrane region" description="Helical" evidence="3">
    <location>
        <begin position="394"/>
        <end position="417"/>
    </location>
</feature>
<dbReference type="InterPro" id="IPR036259">
    <property type="entry name" value="MFS_trans_sf"/>
</dbReference>
<dbReference type="InterPro" id="IPR050327">
    <property type="entry name" value="Proton-linked_MCT"/>
</dbReference>
<comment type="similarity">
    <text evidence="2">Belongs to the major facilitator superfamily. Monocarboxylate porter (TC 2.A.1.13) family.</text>
</comment>
<organism evidence="4 5">
    <name type="scientific">Venturia nashicola</name>
    <dbReference type="NCBI Taxonomy" id="86259"/>
    <lineage>
        <taxon>Eukaryota</taxon>
        <taxon>Fungi</taxon>
        <taxon>Dikarya</taxon>
        <taxon>Ascomycota</taxon>
        <taxon>Pezizomycotina</taxon>
        <taxon>Dothideomycetes</taxon>
        <taxon>Pleosporomycetidae</taxon>
        <taxon>Venturiales</taxon>
        <taxon>Venturiaceae</taxon>
        <taxon>Venturia</taxon>
    </lineage>
</organism>
<feature type="transmembrane region" description="Helical" evidence="3">
    <location>
        <begin position="259"/>
        <end position="281"/>
    </location>
</feature>
<dbReference type="EMBL" id="SNSC02000003">
    <property type="protein sequence ID" value="TID25782.1"/>
    <property type="molecule type" value="Genomic_DNA"/>
</dbReference>
<keyword evidence="5" id="KW-1185">Reference proteome</keyword>
<evidence type="ECO:0000256" key="1">
    <source>
        <dbReference type="ARBA" id="ARBA00004141"/>
    </source>
</evidence>
<proteinExistence type="inferred from homology"/>
<dbReference type="GO" id="GO:0016020">
    <property type="term" value="C:membrane"/>
    <property type="evidence" value="ECO:0007669"/>
    <property type="project" value="UniProtKB-SubCell"/>
</dbReference>
<evidence type="ECO:0000256" key="2">
    <source>
        <dbReference type="ARBA" id="ARBA00006727"/>
    </source>
</evidence>
<dbReference type="Gene3D" id="1.20.1250.20">
    <property type="entry name" value="MFS general substrate transporter like domains"/>
    <property type="match status" value="2"/>
</dbReference>
<dbReference type="InterPro" id="IPR011701">
    <property type="entry name" value="MFS"/>
</dbReference>
<dbReference type="AlphaFoldDB" id="A0A4Z1PRV1"/>
<feature type="transmembrane region" description="Helical" evidence="3">
    <location>
        <begin position="161"/>
        <end position="179"/>
    </location>
</feature>
<feature type="transmembrane region" description="Helical" evidence="3">
    <location>
        <begin position="134"/>
        <end position="155"/>
    </location>
</feature>
<comment type="subcellular location">
    <subcellularLocation>
        <location evidence="1">Membrane</location>
        <topology evidence="1">Multi-pass membrane protein</topology>
    </subcellularLocation>
</comment>
<feature type="transmembrane region" description="Helical" evidence="3">
    <location>
        <begin position="429"/>
        <end position="453"/>
    </location>
</feature>
<dbReference type="GO" id="GO:0022857">
    <property type="term" value="F:transmembrane transporter activity"/>
    <property type="evidence" value="ECO:0007669"/>
    <property type="project" value="InterPro"/>
</dbReference>
<feature type="transmembrane region" description="Helical" evidence="3">
    <location>
        <begin position="191"/>
        <end position="209"/>
    </location>
</feature>
<dbReference type="Proteomes" id="UP000298493">
    <property type="component" value="Unassembled WGS sequence"/>
</dbReference>
<feature type="transmembrane region" description="Helical" evidence="3">
    <location>
        <begin position="99"/>
        <end position="122"/>
    </location>
</feature>
<keyword evidence="3" id="KW-0812">Transmembrane</keyword>
<gene>
    <name evidence="4" type="ORF">E6O75_ATG03645</name>
</gene>
<dbReference type="SUPFAM" id="SSF103473">
    <property type="entry name" value="MFS general substrate transporter"/>
    <property type="match status" value="1"/>
</dbReference>
<feature type="transmembrane region" description="Helical" evidence="3">
    <location>
        <begin position="221"/>
        <end position="238"/>
    </location>
</feature>
<feature type="transmembrane region" description="Helical" evidence="3">
    <location>
        <begin position="59"/>
        <end position="79"/>
    </location>
</feature>
<reference evidence="4 5" key="1">
    <citation type="submission" date="2019-04" db="EMBL/GenBank/DDBJ databases">
        <title>High contiguity whole genome sequence and gene annotation resource for two Venturia nashicola isolates.</title>
        <authorList>
            <person name="Prokchorchik M."/>
            <person name="Won K."/>
            <person name="Lee Y."/>
            <person name="Choi E.D."/>
            <person name="Segonzac C."/>
            <person name="Sohn K.H."/>
        </authorList>
    </citation>
    <scope>NUCLEOTIDE SEQUENCE [LARGE SCALE GENOMIC DNA]</scope>
    <source>
        <strain evidence="4 5">PRI2</strain>
    </source>
</reference>
<feature type="transmembrane region" description="Helical" evidence="3">
    <location>
        <begin position="301"/>
        <end position="321"/>
    </location>
</feature>